<evidence type="ECO:0000256" key="2">
    <source>
        <dbReference type="ARBA" id="ARBA00023125"/>
    </source>
</evidence>
<keyword evidence="1" id="KW-0805">Transcription regulation</keyword>
<dbReference type="SUPFAM" id="SSF47413">
    <property type="entry name" value="lambda repressor-like DNA-binding domains"/>
    <property type="match status" value="1"/>
</dbReference>
<dbReference type="Pfam" id="PF00356">
    <property type="entry name" value="LacI"/>
    <property type="match status" value="1"/>
</dbReference>
<dbReference type="PROSITE" id="PS50932">
    <property type="entry name" value="HTH_LACI_2"/>
    <property type="match status" value="1"/>
</dbReference>
<comment type="caution">
    <text evidence="5">The sequence shown here is derived from an EMBL/GenBank/DDBJ whole genome shotgun (WGS) entry which is preliminary data.</text>
</comment>
<name>A0A9D1H0P6_9ACTN</name>
<evidence type="ECO:0000313" key="5">
    <source>
        <dbReference type="EMBL" id="HIT76857.1"/>
    </source>
</evidence>
<dbReference type="Pfam" id="PF13377">
    <property type="entry name" value="Peripla_BP_3"/>
    <property type="match status" value="1"/>
</dbReference>
<evidence type="ECO:0000256" key="1">
    <source>
        <dbReference type="ARBA" id="ARBA00023015"/>
    </source>
</evidence>
<dbReference type="Gene3D" id="3.40.50.2300">
    <property type="match status" value="2"/>
</dbReference>
<keyword evidence="3" id="KW-0804">Transcription</keyword>
<evidence type="ECO:0000259" key="4">
    <source>
        <dbReference type="PROSITE" id="PS50932"/>
    </source>
</evidence>
<dbReference type="PROSITE" id="PS00356">
    <property type="entry name" value="HTH_LACI_1"/>
    <property type="match status" value="1"/>
</dbReference>
<dbReference type="InterPro" id="IPR046335">
    <property type="entry name" value="LacI/GalR-like_sensor"/>
</dbReference>
<dbReference type="Gene3D" id="1.10.260.40">
    <property type="entry name" value="lambda repressor-like DNA-binding domains"/>
    <property type="match status" value="1"/>
</dbReference>
<dbReference type="SUPFAM" id="SSF53822">
    <property type="entry name" value="Periplasmic binding protein-like I"/>
    <property type="match status" value="1"/>
</dbReference>
<dbReference type="InterPro" id="IPR028082">
    <property type="entry name" value="Peripla_BP_I"/>
</dbReference>
<reference evidence="5" key="1">
    <citation type="submission" date="2020-10" db="EMBL/GenBank/DDBJ databases">
        <authorList>
            <person name="Gilroy R."/>
        </authorList>
    </citation>
    <scope>NUCLEOTIDE SEQUENCE</scope>
    <source>
        <strain evidence="5">ChiGjej1B1-24693</strain>
    </source>
</reference>
<dbReference type="AlphaFoldDB" id="A0A9D1H0P6"/>
<reference evidence="5" key="2">
    <citation type="journal article" date="2021" name="PeerJ">
        <title>Extensive microbial diversity within the chicken gut microbiome revealed by metagenomics and culture.</title>
        <authorList>
            <person name="Gilroy R."/>
            <person name="Ravi A."/>
            <person name="Getino M."/>
            <person name="Pursley I."/>
            <person name="Horton D.L."/>
            <person name="Alikhan N.F."/>
            <person name="Baker D."/>
            <person name="Gharbi K."/>
            <person name="Hall N."/>
            <person name="Watson M."/>
            <person name="Adriaenssens E.M."/>
            <person name="Foster-Nyarko E."/>
            <person name="Jarju S."/>
            <person name="Secka A."/>
            <person name="Antonio M."/>
            <person name="Oren A."/>
            <person name="Chaudhuri R.R."/>
            <person name="La Ragione R."/>
            <person name="Hildebrand F."/>
            <person name="Pallen M.J."/>
        </authorList>
    </citation>
    <scope>NUCLEOTIDE SEQUENCE</scope>
    <source>
        <strain evidence="5">ChiGjej1B1-24693</strain>
    </source>
</reference>
<evidence type="ECO:0000256" key="3">
    <source>
        <dbReference type="ARBA" id="ARBA00023163"/>
    </source>
</evidence>
<dbReference type="SMART" id="SM00354">
    <property type="entry name" value="HTH_LACI"/>
    <property type="match status" value="1"/>
</dbReference>
<dbReference type="InterPro" id="IPR010982">
    <property type="entry name" value="Lambda_DNA-bd_dom_sf"/>
</dbReference>
<proteinExistence type="predicted"/>
<dbReference type="PANTHER" id="PTHR30146">
    <property type="entry name" value="LACI-RELATED TRANSCRIPTIONAL REPRESSOR"/>
    <property type="match status" value="1"/>
</dbReference>
<accession>A0A9D1H0P6</accession>
<feature type="domain" description="HTH lacI-type" evidence="4">
    <location>
        <begin position="10"/>
        <end position="64"/>
    </location>
</feature>
<dbReference type="EMBL" id="DVLP01000427">
    <property type="protein sequence ID" value="HIT76857.1"/>
    <property type="molecule type" value="Genomic_DNA"/>
</dbReference>
<dbReference type="Proteomes" id="UP000886842">
    <property type="component" value="Unassembled WGS sequence"/>
</dbReference>
<protein>
    <submittedName>
        <fullName evidence="5">LacI family DNA-binding transcriptional regulator</fullName>
    </submittedName>
</protein>
<keyword evidence="2 5" id="KW-0238">DNA-binding</keyword>
<dbReference type="PANTHER" id="PTHR30146:SF153">
    <property type="entry name" value="LACTOSE OPERON REPRESSOR"/>
    <property type="match status" value="1"/>
</dbReference>
<sequence length="344" mass="36506">MSQRPVARQVTMDEVAAEAKVSRATVSRVLSDSAGVQEETRRRVLGAINRLGYVPNLMAQSLATRSSPVVGLLLRNPRKPVYGLLHGEVQDRADEVGLELITVVPSSSPGVRNERRALHKLLGLRVGGLLIATGVSRTEDLAQFLGVVPVVAVGRPECHDEIHGISYDEPAHGRMIAEAVLAHGHRRVCVIAPAESVSVSESQRAEAMITTLAEAGARPERLPVVRSAPRDGCVEAVELVRRREVSCVCLPSDERALAFLAAAERAGLVVPHDVSVTGVDGITAGLDLVGLATIRLPVATVAEQAVRLMAEQVHGAGAPVEHHAHRGTFLPGRSLAAPPQHAEP</sequence>
<dbReference type="InterPro" id="IPR000843">
    <property type="entry name" value="HTH_LacI"/>
</dbReference>
<evidence type="ECO:0000313" key="6">
    <source>
        <dbReference type="Proteomes" id="UP000886842"/>
    </source>
</evidence>
<dbReference type="GO" id="GO:0000976">
    <property type="term" value="F:transcription cis-regulatory region binding"/>
    <property type="evidence" value="ECO:0007669"/>
    <property type="project" value="TreeGrafter"/>
</dbReference>
<dbReference type="CDD" id="cd01392">
    <property type="entry name" value="HTH_LacI"/>
    <property type="match status" value="1"/>
</dbReference>
<organism evidence="5 6">
    <name type="scientific">Candidatus Avipropionibacterium avicola</name>
    <dbReference type="NCBI Taxonomy" id="2840701"/>
    <lineage>
        <taxon>Bacteria</taxon>
        <taxon>Bacillati</taxon>
        <taxon>Actinomycetota</taxon>
        <taxon>Actinomycetes</taxon>
        <taxon>Propionibacteriales</taxon>
        <taxon>Propionibacteriaceae</taxon>
        <taxon>Propionibacteriaceae incertae sedis</taxon>
        <taxon>Candidatus Avipropionibacterium</taxon>
    </lineage>
</organism>
<gene>
    <name evidence="5" type="ORF">IAA98_14855</name>
</gene>
<dbReference type="GO" id="GO:0003700">
    <property type="term" value="F:DNA-binding transcription factor activity"/>
    <property type="evidence" value="ECO:0007669"/>
    <property type="project" value="TreeGrafter"/>
</dbReference>
<dbReference type="CDD" id="cd06267">
    <property type="entry name" value="PBP1_LacI_sugar_binding-like"/>
    <property type="match status" value="1"/>
</dbReference>